<evidence type="ECO:0000313" key="1">
    <source>
        <dbReference type="EMBL" id="MEQ2183525.1"/>
    </source>
</evidence>
<reference evidence="1 2" key="1">
    <citation type="submission" date="2021-06" db="EMBL/GenBank/DDBJ databases">
        <authorList>
            <person name="Palmer J.M."/>
        </authorList>
    </citation>
    <scope>NUCLEOTIDE SEQUENCE [LARGE SCALE GENOMIC DNA]</scope>
    <source>
        <strain evidence="1 2">GA_2019</strain>
        <tissue evidence="1">Muscle</tissue>
    </source>
</reference>
<evidence type="ECO:0000313" key="2">
    <source>
        <dbReference type="Proteomes" id="UP001476798"/>
    </source>
</evidence>
<keyword evidence="2" id="KW-1185">Reference proteome</keyword>
<protein>
    <submittedName>
        <fullName evidence="1">Uncharacterized protein</fullName>
    </submittedName>
</protein>
<dbReference type="Proteomes" id="UP001476798">
    <property type="component" value="Unassembled WGS sequence"/>
</dbReference>
<accession>A0ABV0PJ54</accession>
<dbReference type="EMBL" id="JAHRIO010077120">
    <property type="protein sequence ID" value="MEQ2183525.1"/>
    <property type="molecule type" value="Genomic_DNA"/>
</dbReference>
<organism evidence="1 2">
    <name type="scientific">Goodea atripinnis</name>
    <dbReference type="NCBI Taxonomy" id="208336"/>
    <lineage>
        <taxon>Eukaryota</taxon>
        <taxon>Metazoa</taxon>
        <taxon>Chordata</taxon>
        <taxon>Craniata</taxon>
        <taxon>Vertebrata</taxon>
        <taxon>Euteleostomi</taxon>
        <taxon>Actinopterygii</taxon>
        <taxon>Neopterygii</taxon>
        <taxon>Teleostei</taxon>
        <taxon>Neoteleostei</taxon>
        <taxon>Acanthomorphata</taxon>
        <taxon>Ovalentaria</taxon>
        <taxon>Atherinomorphae</taxon>
        <taxon>Cyprinodontiformes</taxon>
        <taxon>Goodeidae</taxon>
        <taxon>Goodea</taxon>
    </lineage>
</organism>
<gene>
    <name evidence="1" type="ORF">GOODEAATRI_033592</name>
</gene>
<sequence length="141" mass="16353">MCIIIKTSKYYIYIKSFNLSHSTVVDFSYQSGREDNSLTRERPDFVFISLFKGIQRLKTLSLSLVRGAEPRTKFTNSIYTSMWMLSQLRRVLKYGPQTLPGSEETKLFMRAPTYHPLRYNTSGSVNHKTLLIMNLEPISSK</sequence>
<name>A0ABV0PJ54_9TELE</name>
<comment type="caution">
    <text evidence="1">The sequence shown here is derived from an EMBL/GenBank/DDBJ whole genome shotgun (WGS) entry which is preliminary data.</text>
</comment>
<proteinExistence type="predicted"/>